<feature type="transmembrane region" description="Helical" evidence="7">
    <location>
        <begin position="231"/>
        <end position="253"/>
    </location>
</feature>
<proteinExistence type="predicted"/>
<feature type="transmembrane region" description="Helical" evidence="7">
    <location>
        <begin position="86"/>
        <end position="108"/>
    </location>
</feature>
<feature type="transmembrane region" description="Helical" evidence="7">
    <location>
        <begin position="356"/>
        <end position="375"/>
    </location>
</feature>
<name>A0A512N5E0_9HYPH</name>
<dbReference type="SUPFAM" id="SSF103473">
    <property type="entry name" value="MFS general substrate transporter"/>
    <property type="match status" value="1"/>
</dbReference>
<comment type="subcellular location">
    <subcellularLocation>
        <location evidence="1">Cell membrane</location>
        <topology evidence="1">Multi-pass membrane protein</topology>
    </subcellularLocation>
</comment>
<reference evidence="8 9" key="1">
    <citation type="submission" date="2019-07" db="EMBL/GenBank/DDBJ databases">
        <title>Whole genome shotgun sequence of Reyranella soli NBRC 108950.</title>
        <authorList>
            <person name="Hosoyama A."/>
            <person name="Uohara A."/>
            <person name="Ohji S."/>
            <person name="Ichikawa N."/>
        </authorList>
    </citation>
    <scope>NUCLEOTIDE SEQUENCE [LARGE SCALE GENOMIC DNA]</scope>
    <source>
        <strain evidence="8 9">NBRC 108950</strain>
    </source>
</reference>
<evidence type="ECO:0000256" key="2">
    <source>
        <dbReference type="ARBA" id="ARBA00022448"/>
    </source>
</evidence>
<organism evidence="8 9">
    <name type="scientific">Reyranella soli</name>
    <dbReference type="NCBI Taxonomy" id="1230389"/>
    <lineage>
        <taxon>Bacteria</taxon>
        <taxon>Pseudomonadati</taxon>
        <taxon>Pseudomonadota</taxon>
        <taxon>Alphaproteobacteria</taxon>
        <taxon>Hyphomicrobiales</taxon>
        <taxon>Reyranellaceae</taxon>
        <taxon>Reyranella</taxon>
    </lineage>
</organism>
<dbReference type="GO" id="GO:0005886">
    <property type="term" value="C:plasma membrane"/>
    <property type="evidence" value="ECO:0007669"/>
    <property type="project" value="UniProtKB-SubCell"/>
</dbReference>
<feature type="transmembrane region" description="Helical" evidence="7">
    <location>
        <begin position="54"/>
        <end position="79"/>
    </location>
</feature>
<dbReference type="CDD" id="cd06173">
    <property type="entry name" value="MFS_MefA_like"/>
    <property type="match status" value="1"/>
</dbReference>
<comment type="caution">
    <text evidence="8">The sequence shown here is derived from an EMBL/GenBank/DDBJ whole genome shotgun (WGS) entry which is preliminary data.</text>
</comment>
<evidence type="ECO:0008006" key="10">
    <source>
        <dbReference type="Google" id="ProtNLM"/>
    </source>
</evidence>
<dbReference type="Proteomes" id="UP000321058">
    <property type="component" value="Unassembled WGS sequence"/>
</dbReference>
<feature type="transmembrane region" description="Helical" evidence="7">
    <location>
        <begin position="295"/>
        <end position="313"/>
    </location>
</feature>
<keyword evidence="3" id="KW-1003">Cell membrane</keyword>
<dbReference type="InterPro" id="IPR010290">
    <property type="entry name" value="TM_effector"/>
</dbReference>
<dbReference type="Gene3D" id="1.20.1250.20">
    <property type="entry name" value="MFS general substrate transporter like domains"/>
    <property type="match status" value="2"/>
</dbReference>
<dbReference type="AlphaFoldDB" id="A0A512N5E0"/>
<evidence type="ECO:0000256" key="6">
    <source>
        <dbReference type="ARBA" id="ARBA00023136"/>
    </source>
</evidence>
<evidence type="ECO:0000256" key="1">
    <source>
        <dbReference type="ARBA" id="ARBA00004651"/>
    </source>
</evidence>
<gene>
    <name evidence="8" type="ORF">RSO01_13560</name>
</gene>
<dbReference type="InterPro" id="IPR036259">
    <property type="entry name" value="MFS_trans_sf"/>
</dbReference>
<protein>
    <recommendedName>
        <fullName evidence="10">MFS transporter</fullName>
    </recommendedName>
</protein>
<keyword evidence="2" id="KW-0813">Transport</keyword>
<sequence length="405" mass="43257">MSENNISDIPFRHLLRTIPADYWRLWYVGMIISTVRWLETVVMGVVVYQQTDSAFIVAMITMLRLLPMGLFGAFLGALAERFDRRLTLAAMVSLLALTSTLLFLVAWLGTLEVWHFATASFVNGCGWATDNPLRRTIMGEVMGRDRMATAMALDVGANHASRMIGPTVGGLLLASVGIAGAFVLSVALYATAVAATLMVRTHMPASPGAGAVLARTWESIVIVVKDQRLSAIMLVTIIYNVFAWPFTSMIPVIGRDQLLLGPEGVGVLTSVDGLGAFVGAVLLALWLTPGWHARAYIGGVVVYLLSLIAFALAPETISAGAALLLTGLSGAAFSTLQATTVYLAAPIEMRSRIMGVLSVCIGTGPIGFVWLGWLADWIGAPHATALTGAMGLLALAATWPLWRRL</sequence>
<feature type="transmembrane region" description="Helical" evidence="7">
    <location>
        <begin position="381"/>
        <end position="402"/>
    </location>
</feature>
<dbReference type="PANTHER" id="PTHR23513:SF11">
    <property type="entry name" value="STAPHYLOFERRIN A TRANSPORTER"/>
    <property type="match status" value="1"/>
</dbReference>
<evidence type="ECO:0000313" key="8">
    <source>
        <dbReference type="EMBL" id="GEP54190.1"/>
    </source>
</evidence>
<dbReference type="EMBL" id="BKAJ01000024">
    <property type="protein sequence ID" value="GEP54190.1"/>
    <property type="molecule type" value="Genomic_DNA"/>
</dbReference>
<accession>A0A512N5E0</accession>
<evidence type="ECO:0000256" key="4">
    <source>
        <dbReference type="ARBA" id="ARBA00022692"/>
    </source>
</evidence>
<feature type="transmembrane region" description="Helical" evidence="7">
    <location>
        <begin position="265"/>
        <end position="288"/>
    </location>
</feature>
<evidence type="ECO:0000256" key="5">
    <source>
        <dbReference type="ARBA" id="ARBA00022989"/>
    </source>
</evidence>
<keyword evidence="6 7" id="KW-0472">Membrane</keyword>
<keyword evidence="5 7" id="KW-1133">Transmembrane helix</keyword>
<keyword evidence="4 7" id="KW-0812">Transmembrane</keyword>
<feature type="transmembrane region" description="Helical" evidence="7">
    <location>
        <begin position="25"/>
        <end position="48"/>
    </location>
</feature>
<evidence type="ECO:0000313" key="9">
    <source>
        <dbReference type="Proteomes" id="UP000321058"/>
    </source>
</evidence>
<keyword evidence="9" id="KW-1185">Reference proteome</keyword>
<dbReference type="RefSeq" id="WP_170302890.1">
    <property type="nucleotide sequence ID" value="NZ_BKAJ01000024.1"/>
</dbReference>
<evidence type="ECO:0000256" key="3">
    <source>
        <dbReference type="ARBA" id="ARBA00022475"/>
    </source>
</evidence>
<evidence type="ECO:0000256" key="7">
    <source>
        <dbReference type="SAM" id="Phobius"/>
    </source>
</evidence>
<feature type="transmembrane region" description="Helical" evidence="7">
    <location>
        <begin position="171"/>
        <end position="197"/>
    </location>
</feature>
<dbReference type="Pfam" id="PF05977">
    <property type="entry name" value="MFS_3"/>
    <property type="match status" value="1"/>
</dbReference>
<feature type="transmembrane region" description="Helical" evidence="7">
    <location>
        <begin position="319"/>
        <end position="344"/>
    </location>
</feature>
<dbReference type="PANTHER" id="PTHR23513">
    <property type="entry name" value="INTEGRAL MEMBRANE EFFLUX PROTEIN-RELATED"/>
    <property type="match status" value="1"/>
</dbReference>